<feature type="transmembrane region" description="Helical" evidence="6">
    <location>
        <begin position="201"/>
        <end position="221"/>
    </location>
</feature>
<dbReference type="PANTHER" id="PTHR23501">
    <property type="entry name" value="MAJOR FACILITATOR SUPERFAMILY"/>
    <property type="match status" value="1"/>
</dbReference>
<evidence type="ECO:0000256" key="6">
    <source>
        <dbReference type="SAM" id="Phobius"/>
    </source>
</evidence>
<comment type="subcellular location">
    <subcellularLocation>
        <location evidence="1">Membrane</location>
        <topology evidence="1">Multi-pass membrane protein</topology>
    </subcellularLocation>
</comment>
<dbReference type="InterPro" id="IPR011701">
    <property type="entry name" value="MFS"/>
</dbReference>
<evidence type="ECO:0000256" key="4">
    <source>
        <dbReference type="ARBA" id="ARBA00023136"/>
    </source>
</evidence>
<feature type="transmembrane region" description="Helical" evidence="6">
    <location>
        <begin position="398"/>
        <end position="422"/>
    </location>
</feature>
<dbReference type="SUPFAM" id="SSF103473">
    <property type="entry name" value="MFS general substrate transporter"/>
    <property type="match status" value="1"/>
</dbReference>
<sequence length="566" mass="60909">MTDVDTTATTTTAAQAATGGVEDSRASSDANVEVKKAWRPSNRMYVVFLTMCIITLAAALDATSLSVALPIMSQKLGGTAIEAFWSGTSFLITSTVFQPNFASLSDIFGRRALILVALVFFTAGAIVAALANNFTIILVGRSIQGIGGGGIISLTEIIVTDIVPLRERGKYFGFLSMMWALGSVSGPLIGGAFAQEASWRWIFWINLPLCALGFGLIPLFLNLNHRTTSFLEKLKRVDWVGSVLFVASMMSLLIPITWGGVMYPWDHWRTLVPLVLGIVGLAGFVLYERLVAKEPLIHLAVFSTRTALVNYLGTIMHGMILWSLLYYLPLYFEAIKGLSPIMAGVAVFPETFTVAPASVVVGLLVSITGRFRWALWLGWTLTVMGMGLLVLLDVHTPTVSWIFISLVSGLGTGILFPSMAYAIQASATDEDMAYAVSMFSFFRAFGQSFGVAIGGVIFQNALKTEVAKHAVLRAMAGEYAADAVALVQIIKMMPAGMEGREELLISYAAALKVVWKAMIGFGAVGLVSSFATEGLSLDRELRTEHGLMEKKAAPGDSEKSGGEDQV</sequence>
<feature type="transmembrane region" description="Helical" evidence="6">
    <location>
        <begin position="267"/>
        <end position="287"/>
    </location>
</feature>
<reference evidence="8" key="1">
    <citation type="submission" date="2015-10" db="EMBL/GenBank/DDBJ databases">
        <authorList>
            <person name="Regsiter A."/>
            <person name="william w."/>
        </authorList>
    </citation>
    <scope>NUCLEOTIDE SEQUENCE</scope>
    <source>
        <strain evidence="8">Montdore</strain>
    </source>
</reference>
<feature type="transmembrane region" description="Helical" evidence="6">
    <location>
        <begin position="113"/>
        <end position="131"/>
    </location>
</feature>
<accession>A0A292PY62</accession>
<keyword evidence="9" id="KW-1185">Reference proteome</keyword>
<feature type="transmembrane region" description="Helical" evidence="6">
    <location>
        <begin position="373"/>
        <end position="392"/>
    </location>
</feature>
<feature type="region of interest" description="Disordered" evidence="5">
    <location>
        <begin position="1"/>
        <end position="24"/>
    </location>
</feature>
<dbReference type="GO" id="GO:0022857">
    <property type="term" value="F:transmembrane transporter activity"/>
    <property type="evidence" value="ECO:0007669"/>
    <property type="project" value="InterPro"/>
</dbReference>
<feature type="transmembrane region" description="Helical" evidence="6">
    <location>
        <begin position="308"/>
        <end position="329"/>
    </location>
</feature>
<dbReference type="AlphaFoldDB" id="A0A292PY62"/>
<feature type="transmembrane region" description="Helical" evidence="6">
    <location>
        <begin position="434"/>
        <end position="458"/>
    </location>
</feature>
<dbReference type="PROSITE" id="PS50850">
    <property type="entry name" value="MFS"/>
    <property type="match status" value="1"/>
</dbReference>
<dbReference type="FunFam" id="1.20.1720.10:FF:000018">
    <property type="entry name" value="Putative MFS multidrug transporter"/>
    <property type="match status" value="1"/>
</dbReference>
<feature type="transmembrane region" description="Helical" evidence="6">
    <location>
        <begin position="171"/>
        <end position="195"/>
    </location>
</feature>
<evidence type="ECO:0000313" key="9">
    <source>
        <dbReference type="Proteomes" id="UP001412239"/>
    </source>
</evidence>
<feature type="transmembrane region" description="Helical" evidence="6">
    <location>
        <begin position="137"/>
        <end position="159"/>
    </location>
</feature>
<evidence type="ECO:0000256" key="2">
    <source>
        <dbReference type="ARBA" id="ARBA00022692"/>
    </source>
</evidence>
<evidence type="ECO:0000256" key="1">
    <source>
        <dbReference type="ARBA" id="ARBA00004141"/>
    </source>
</evidence>
<feature type="transmembrane region" description="Helical" evidence="6">
    <location>
        <begin position="341"/>
        <end position="366"/>
    </location>
</feature>
<proteinExistence type="predicted"/>
<dbReference type="PRINTS" id="PR01036">
    <property type="entry name" value="TCRTETB"/>
</dbReference>
<dbReference type="InterPro" id="IPR036259">
    <property type="entry name" value="MFS_trans_sf"/>
</dbReference>
<dbReference type="Pfam" id="PF07690">
    <property type="entry name" value="MFS_1"/>
    <property type="match status" value="1"/>
</dbReference>
<dbReference type="GO" id="GO:0005886">
    <property type="term" value="C:plasma membrane"/>
    <property type="evidence" value="ECO:0007669"/>
    <property type="project" value="TreeGrafter"/>
</dbReference>
<dbReference type="PANTHER" id="PTHR23501:SF59">
    <property type="entry name" value="MAJOR FACILITATOR SUPERFAMILY (MFS) PROFILE DOMAIN-CONTAINING PROTEIN-RELATED"/>
    <property type="match status" value="1"/>
</dbReference>
<feature type="transmembrane region" description="Helical" evidence="6">
    <location>
        <begin position="83"/>
        <end position="101"/>
    </location>
</feature>
<dbReference type="EMBL" id="LN891006">
    <property type="protein sequence ID" value="CUS12084.1"/>
    <property type="molecule type" value="Genomic_DNA"/>
</dbReference>
<dbReference type="FunFam" id="1.20.1250.20:FF:000786">
    <property type="entry name" value="MFS multidrug transporter, putative"/>
    <property type="match status" value="1"/>
</dbReference>
<feature type="compositionally biased region" description="Low complexity" evidence="5">
    <location>
        <begin position="1"/>
        <end position="18"/>
    </location>
</feature>
<name>A0A292PY62_9PEZI</name>
<dbReference type="InterPro" id="IPR020846">
    <property type="entry name" value="MFS_dom"/>
</dbReference>
<dbReference type="Gene3D" id="1.20.1250.20">
    <property type="entry name" value="MFS general substrate transporter like domains"/>
    <property type="match status" value="1"/>
</dbReference>
<protein>
    <recommendedName>
        <fullName evidence="7">Major facilitator superfamily (MFS) profile domain-containing protein</fullName>
    </recommendedName>
</protein>
<evidence type="ECO:0000256" key="5">
    <source>
        <dbReference type="SAM" id="MobiDB-lite"/>
    </source>
</evidence>
<keyword evidence="3 6" id="KW-1133">Transmembrane helix</keyword>
<gene>
    <name evidence="8" type="ORF">GSTUAT00003862001</name>
</gene>
<keyword evidence="4 6" id="KW-0472">Membrane</keyword>
<evidence type="ECO:0000259" key="7">
    <source>
        <dbReference type="PROSITE" id="PS50850"/>
    </source>
</evidence>
<feature type="transmembrane region" description="Helical" evidence="6">
    <location>
        <begin position="242"/>
        <end position="261"/>
    </location>
</feature>
<feature type="domain" description="Major facilitator superfamily (MFS) profile" evidence="7">
    <location>
        <begin position="47"/>
        <end position="540"/>
    </location>
</feature>
<dbReference type="Proteomes" id="UP001412239">
    <property type="component" value="Unassembled WGS sequence"/>
</dbReference>
<keyword evidence="2 6" id="KW-0812">Transmembrane</keyword>
<dbReference type="Gene3D" id="1.20.1720.10">
    <property type="entry name" value="Multidrug resistance protein D"/>
    <property type="match status" value="1"/>
</dbReference>
<evidence type="ECO:0000256" key="3">
    <source>
        <dbReference type="ARBA" id="ARBA00022989"/>
    </source>
</evidence>
<feature type="region of interest" description="Disordered" evidence="5">
    <location>
        <begin position="547"/>
        <end position="566"/>
    </location>
</feature>
<feature type="transmembrane region" description="Helical" evidence="6">
    <location>
        <begin position="45"/>
        <end position="71"/>
    </location>
</feature>
<evidence type="ECO:0000313" key="8">
    <source>
        <dbReference type="EMBL" id="CUS12084.1"/>
    </source>
</evidence>
<organism evidence="8 9">
    <name type="scientific">Tuber aestivum</name>
    <name type="common">summer truffle</name>
    <dbReference type="NCBI Taxonomy" id="59557"/>
    <lineage>
        <taxon>Eukaryota</taxon>
        <taxon>Fungi</taxon>
        <taxon>Dikarya</taxon>
        <taxon>Ascomycota</taxon>
        <taxon>Pezizomycotina</taxon>
        <taxon>Pezizomycetes</taxon>
        <taxon>Pezizales</taxon>
        <taxon>Tuberaceae</taxon>
        <taxon>Tuber</taxon>
    </lineage>
</organism>